<protein>
    <recommendedName>
        <fullName evidence="2">phosphoglycerate mutase (2,3-diphosphoglycerate-dependent)</fullName>
        <ecNumber evidence="2">5.4.2.11</ecNumber>
    </recommendedName>
</protein>
<dbReference type="GO" id="GO:0006096">
    <property type="term" value="P:glycolytic process"/>
    <property type="evidence" value="ECO:0007669"/>
    <property type="project" value="UniProtKB-KW"/>
</dbReference>
<dbReference type="Proteomes" id="UP000645828">
    <property type="component" value="Unassembled WGS sequence"/>
</dbReference>
<name>A0A811XZB7_NYCPR</name>
<evidence type="ECO:0000256" key="2">
    <source>
        <dbReference type="ARBA" id="ARBA00012028"/>
    </source>
</evidence>
<feature type="binding site" evidence="5">
    <location>
        <position position="37"/>
    </location>
    <ligand>
        <name>substrate</name>
    </ligand>
</feature>
<dbReference type="InterPro" id="IPR029033">
    <property type="entry name" value="His_PPase_superfam"/>
</dbReference>
<dbReference type="AlphaFoldDB" id="A0A811XZB7"/>
<dbReference type="Gene3D" id="3.40.50.1240">
    <property type="entry name" value="Phosphoglycerate mutase-like"/>
    <property type="match status" value="1"/>
</dbReference>
<dbReference type="CDD" id="cd07067">
    <property type="entry name" value="HP_PGM_like"/>
    <property type="match status" value="1"/>
</dbReference>
<evidence type="ECO:0000256" key="4">
    <source>
        <dbReference type="ARBA" id="ARBA00023235"/>
    </source>
</evidence>
<feature type="binding site" evidence="5">
    <location>
        <begin position="129"/>
        <end position="130"/>
    </location>
    <ligand>
        <name>substrate</name>
    </ligand>
</feature>
<proteinExistence type="inferred from homology"/>
<evidence type="ECO:0000256" key="1">
    <source>
        <dbReference type="ARBA" id="ARBA00006717"/>
    </source>
</evidence>
<keyword evidence="3" id="KW-0324">Glycolysis</keyword>
<dbReference type="GO" id="GO:0004619">
    <property type="term" value="F:phosphoglycerate mutase activity"/>
    <property type="evidence" value="ECO:0007669"/>
    <property type="project" value="UniProtKB-EC"/>
</dbReference>
<evidence type="ECO:0000313" key="7">
    <source>
        <dbReference type="Proteomes" id="UP000645828"/>
    </source>
</evidence>
<evidence type="ECO:0000313" key="6">
    <source>
        <dbReference type="EMBL" id="CAD7669898.1"/>
    </source>
</evidence>
<keyword evidence="7" id="KW-1185">Reference proteome</keyword>
<gene>
    <name evidence="6" type="ORF">NYPRO_LOCUS2692</name>
</gene>
<accession>A0A811XZB7</accession>
<reference evidence="6" key="1">
    <citation type="submission" date="2020-12" db="EMBL/GenBank/DDBJ databases">
        <authorList>
            <consortium name="Molecular Ecology Group"/>
        </authorList>
    </citation>
    <scope>NUCLEOTIDE SEQUENCE</scope>
    <source>
        <strain evidence="6">TBG_1078</strain>
    </source>
</reference>
<keyword evidence="4" id="KW-0413">Isomerase</keyword>
<dbReference type="PANTHER" id="PTHR11931">
    <property type="entry name" value="PHOSPHOGLYCERATE MUTASE"/>
    <property type="match status" value="1"/>
</dbReference>
<organism evidence="6 7">
    <name type="scientific">Nyctereutes procyonoides</name>
    <name type="common">Raccoon dog</name>
    <name type="synonym">Canis procyonoides</name>
    <dbReference type="NCBI Taxonomy" id="34880"/>
    <lineage>
        <taxon>Eukaryota</taxon>
        <taxon>Metazoa</taxon>
        <taxon>Chordata</taxon>
        <taxon>Craniata</taxon>
        <taxon>Vertebrata</taxon>
        <taxon>Euteleostomi</taxon>
        <taxon>Mammalia</taxon>
        <taxon>Eutheria</taxon>
        <taxon>Laurasiatheria</taxon>
        <taxon>Carnivora</taxon>
        <taxon>Caniformia</taxon>
        <taxon>Canidae</taxon>
        <taxon>Nyctereutes</taxon>
    </lineage>
</organism>
<dbReference type="EMBL" id="CAJHUB010000654">
    <property type="protein sequence ID" value="CAD7669898.1"/>
    <property type="molecule type" value="Genomic_DNA"/>
</dbReference>
<sequence length="219" mass="24061">MKTHTNCGWSRPELVIPSFLPGAGSEFDTCFTSVQRRAIWTLGTVLDATDQMWLPIVRTWTETAAKHGKALVKSWRCLCDDLKVADLTEGQLPSCESLHDMIAGVLPFWNEDIASQVKEGKRVLIAAYGNLLQGIVRHLEARELEENVKVVKPTQFRGDEESACKATEAVAAQGKANKGRQVGRLFPKNTLPAHPIPLNFLPAHVTLTTSVGILSFSGK</sequence>
<dbReference type="InterPro" id="IPR005952">
    <property type="entry name" value="Phosphogly_mut1"/>
</dbReference>
<comment type="similarity">
    <text evidence="1">Belongs to the phosphoglycerate mutase family. BPG-dependent PGAM subfamily.</text>
</comment>
<dbReference type="SUPFAM" id="SSF53254">
    <property type="entry name" value="Phosphoglycerate mutase-like"/>
    <property type="match status" value="1"/>
</dbReference>
<dbReference type="InterPro" id="IPR013078">
    <property type="entry name" value="His_Pase_superF_clade-1"/>
</dbReference>
<evidence type="ECO:0000256" key="3">
    <source>
        <dbReference type="ARBA" id="ARBA00023152"/>
    </source>
</evidence>
<evidence type="ECO:0000256" key="5">
    <source>
        <dbReference type="PIRSR" id="PIRSR613078-2"/>
    </source>
</evidence>
<dbReference type="EC" id="5.4.2.11" evidence="2"/>
<comment type="caution">
    <text evidence="6">The sequence shown here is derived from an EMBL/GenBank/DDBJ whole genome shotgun (WGS) entry which is preliminary data.</text>
</comment>